<dbReference type="GO" id="GO:0008776">
    <property type="term" value="F:acetate kinase activity"/>
    <property type="evidence" value="ECO:0007669"/>
    <property type="project" value="UniProtKB-UniRule"/>
</dbReference>
<evidence type="ECO:0000256" key="6">
    <source>
        <dbReference type="ARBA" id="ARBA00022840"/>
    </source>
</evidence>
<comment type="subcellular location">
    <subcellularLocation>
        <location evidence="7">Cytoplasm</location>
    </subcellularLocation>
</comment>
<feature type="binding site" evidence="7">
    <location>
        <position position="388"/>
    </location>
    <ligand>
        <name>Mg(2+)</name>
        <dbReference type="ChEBI" id="CHEBI:18420"/>
    </ligand>
</feature>
<dbReference type="GO" id="GO:0005737">
    <property type="term" value="C:cytoplasm"/>
    <property type="evidence" value="ECO:0007669"/>
    <property type="project" value="UniProtKB-SubCell"/>
</dbReference>
<evidence type="ECO:0000256" key="2">
    <source>
        <dbReference type="ARBA" id="ARBA00022490"/>
    </source>
</evidence>
<comment type="subunit">
    <text evidence="7">Homodimer.</text>
</comment>
<organism evidence="9 10">
    <name type="scientific">Candidatus Caccalectryoclostridium excrementigallinarum</name>
    <dbReference type="NCBI Taxonomy" id="2840710"/>
    <lineage>
        <taxon>Bacteria</taxon>
        <taxon>Bacillati</taxon>
        <taxon>Bacillota</taxon>
        <taxon>Clostridia</taxon>
        <taxon>Christensenellales</taxon>
        <taxon>Christensenellaceae</taxon>
        <taxon>Christensenellaceae incertae sedis</taxon>
        <taxon>Candidatus Caccalectryoclostridium</taxon>
    </lineage>
</organism>
<protein>
    <recommendedName>
        <fullName evidence="7">Acetate kinase</fullName>
        <ecNumber evidence="7">2.7.2.1</ecNumber>
    </recommendedName>
    <alternativeName>
        <fullName evidence="7">Acetokinase</fullName>
    </alternativeName>
</protein>
<comment type="catalytic activity">
    <reaction evidence="7">
        <text>acetate + ATP = acetyl phosphate + ADP</text>
        <dbReference type="Rhea" id="RHEA:11352"/>
        <dbReference type="ChEBI" id="CHEBI:22191"/>
        <dbReference type="ChEBI" id="CHEBI:30089"/>
        <dbReference type="ChEBI" id="CHEBI:30616"/>
        <dbReference type="ChEBI" id="CHEBI:456216"/>
        <dbReference type="EC" id="2.7.2.1"/>
    </reaction>
</comment>
<feature type="binding site" evidence="7">
    <location>
        <begin position="285"/>
        <end position="287"/>
    </location>
    <ligand>
        <name>ATP</name>
        <dbReference type="ChEBI" id="CHEBI:30616"/>
    </ligand>
</feature>
<reference evidence="9" key="1">
    <citation type="submission" date="2020-10" db="EMBL/GenBank/DDBJ databases">
        <authorList>
            <person name="Gilroy R."/>
        </authorList>
    </citation>
    <scope>NUCLEOTIDE SEQUENCE</scope>
    <source>
        <strain evidence="9">9366</strain>
    </source>
</reference>
<proteinExistence type="inferred from homology"/>
<evidence type="ECO:0000313" key="9">
    <source>
        <dbReference type="EMBL" id="HIU63241.1"/>
    </source>
</evidence>
<keyword evidence="5 7" id="KW-0418">Kinase</keyword>
<feature type="active site" description="Proton donor/acceptor" evidence="7">
    <location>
        <position position="150"/>
    </location>
</feature>
<comment type="caution">
    <text evidence="9">The sequence shown here is derived from an EMBL/GenBank/DDBJ whole genome shotgun (WGS) entry which is preliminary data.</text>
</comment>
<dbReference type="Pfam" id="PF00871">
    <property type="entry name" value="Acetate_kinase"/>
    <property type="match status" value="1"/>
</dbReference>
<evidence type="ECO:0000256" key="4">
    <source>
        <dbReference type="ARBA" id="ARBA00022741"/>
    </source>
</evidence>
<name>A0A9D1MN96_9FIRM</name>
<dbReference type="InterPro" id="IPR004372">
    <property type="entry name" value="Ac/propionate_kinase"/>
</dbReference>
<keyword evidence="7" id="KW-0460">Magnesium</keyword>
<dbReference type="Proteomes" id="UP000824145">
    <property type="component" value="Unassembled WGS sequence"/>
</dbReference>
<keyword evidence="6 7" id="KW-0067">ATP-binding</keyword>
<feature type="binding site" evidence="7">
    <location>
        <begin position="333"/>
        <end position="337"/>
    </location>
    <ligand>
        <name>ATP</name>
        <dbReference type="ChEBI" id="CHEBI:30616"/>
    </ligand>
</feature>
<evidence type="ECO:0000256" key="8">
    <source>
        <dbReference type="RuleBase" id="RU003835"/>
    </source>
</evidence>
<dbReference type="EC" id="2.7.2.1" evidence="7"/>
<feature type="site" description="Transition state stabilizer" evidence="7">
    <location>
        <position position="182"/>
    </location>
</feature>
<comment type="cofactor">
    <cofactor evidence="7">
        <name>Mg(2+)</name>
        <dbReference type="ChEBI" id="CHEBI:18420"/>
    </cofactor>
    <cofactor evidence="7">
        <name>Mn(2+)</name>
        <dbReference type="ChEBI" id="CHEBI:29035"/>
    </cofactor>
    <text evidence="7">Mg(2+). Can also accept Mn(2+).</text>
</comment>
<dbReference type="Gene3D" id="3.30.420.40">
    <property type="match status" value="2"/>
</dbReference>
<dbReference type="EMBL" id="DVNJ01000031">
    <property type="protein sequence ID" value="HIU63241.1"/>
    <property type="molecule type" value="Genomic_DNA"/>
</dbReference>
<dbReference type="NCBIfam" id="TIGR00016">
    <property type="entry name" value="ackA"/>
    <property type="match status" value="1"/>
</dbReference>
<accession>A0A9D1MN96</accession>
<comment type="pathway">
    <text evidence="7">Metabolic intermediate biosynthesis; acetyl-CoA biosynthesis; acetyl-CoA from acetate: step 1/2.</text>
</comment>
<evidence type="ECO:0000313" key="10">
    <source>
        <dbReference type="Proteomes" id="UP000824145"/>
    </source>
</evidence>
<dbReference type="PROSITE" id="PS01076">
    <property type="entry name" value="ACETATE_KINASE_2"/>
    <property type="match status" value="1"/>
</dbReference>
<dbReference type="GO" id="GO:0005524">
    <property type="term" value="F:ATP binding"/>
    <property type="evidence" value="ECO:0007669"/>
    <property type="project" value="UniProtKB-KW"/>
</dbReference>
<feature type="binding site" evidence="7">
    <location>
        <begin position="211"/>
        <end position="215"/>
    </location>
    <ligand>
        <name>ATP</name>
        <dbReference type="ChEBI" id="CHEBI:30616"/>
    </ligand>
</feature>
<dbReference type="GO" id="GO:0000287">
    <property type="term" value="F:magnesium ion binding"/>
    <property type="evidence" value="ECO:0007669"/>
    <property type="project" value="UniProtKB-UniRule"/>
</dbReference>
<dbReference type="InterPro" id="IPR023865">
    <property type="entry name" value="Aliphatic_acid_kinase_CS"/>
</dbReference>
<keyword evidence="4 7" id="KW-0547">Nucleotide-binding</keyword>
<gene>
    <name evidence="7" type="primary">ackA</name>
    <name evidence="9" type="ORF">IAB07_05700</name>
</gene>
<evidence type="ECO:0000256" key="5">
    <source>
        <dbReference type="ARBA" id="ARBA00022777"/>
    </source>
</evidence>
<dbReference type="GO" id="GO:0006083">
    <property type="term" value="P:acetate metabolic process"/>
    <property type="evidence" value="ECO:0007669"/>
    <property type="project" value="TreeGrafter"/>
</dbReference>
<evidence type="ECO:0000256" key="3">
    <source>
        <dbReference type="ARBA" id="ARBA00022679"/>
    </source>
</evidence>
<dbReference type="PANTHER" id="PTHR21060:SF15">
    <property type="entry name" value="ACETATE KINASE-RELATED"/>
    <property type="match status" value="1"/>
</dbReference>
<feature type="site" description="Transition state stabilizer" evidence="7">
    <location>
        <position position="244"/>
    </location>
</feature>
<dbReference type="InterPro" id="IPR000890">
    <property type="entry name" value="Aliphatic_acid_kin_short-chain"/>
</dbReference>
<evidence type="ECO:0000256" key="1">
    <source>
        <dbReference type="ARBA" id="ARBA00008748"/>
    </source>
</evidence>
<dbReference type="PROSITE" id="PS01075">
    <property type="entry name" value="ACETATE_KINASE_1"/>
    <property type="match status" value="1"/>
</dbReference>
<keyword evidence="7" id="KW-0479">Metal-binding</keyword>
<dbReference type="PIRSF" id="PIRSF000722">
    <property type="entry name" value="Acetate_prop_kin"/>
    <property type="match status" value="1"/>
</dbReference>
<comment type="similarity">
    <text evidence="1 7 8">Belongs to the acetokinase family.</text>
</comment>
<dbReference type="SUPFAM" id="SSF53067">
    <property type="entry name" value="Actin-like ATPase domain"/>
    <property type="match status" value="2"/>
</dbReference>
<keyword evidence="3 7" id="KW-0808">Transferase</keyword>
<evidence type="ECO:0000256" key="7">
    <source>
        <dbReference type="HAMAP-Rule" id="MF_00020"/>
    </source>
</evidence>
<dbReference type="GO" id="GO:0006085">
    <property type="term" value="P:acetyl-CoA biosynthetic process"/>
    <property type="evidence" value="ECO:0007669"/>
    <property type="project" value="UniProtKB-UniRule"/>
</dbReference>
<dbReference type="CDD" id="cd24010">
    <property type="entry name" value="ASKHA_NBD_AcK_PK"/>
    <property type="match status" value="1"/>
</dbReference>
<dbReference type="HAMAP" id="MF_00020">
    <property type="entry name" value="Acetate_kinase"/>
    <property type="match status" value="1"/>
</dbReference>
<keyword evidence="2 7" id="KW-0963">Cytoplasm</keyword>
<sequence length="403" mass="43743">MKILTVNAGSSSLKYQLFEMTDESVLCKGGIERIGLSGFDSENVKHESAKGEVKIHAELADHTQAFNLLMKLLTDKQTGVISSVSEIAAVGHRFVHSGTGGSKPCLLDEAKLDSLYADRDLAPLHMPANVSCVRSCMQVMPGVPNVGVFDTYFHSTMPPRAYMYGVAYEDYEKFHVRKYGFHGASHRYVSAKAIEYLKQNGLPAGKIITCHLGNGSSISAVVDGKCVDTSMGMTPLAGMLMGTRSGSVDPFIVDYLGKKRGMNAEETLAYLNKKCGFAGICGYSDCRDIYRLIREGDEKARLTMDMFGYQIRKIIGAYAAAMNGLDAIIFTGGIGENSADARADICKDLDFVGAKFDKAVSDSCPRGKIVQISTPDSKVKMLVVPTNEEIVIARDTREVAFGK</sequence>
<dbReference type="PANTHER" id="PTHR21060">
    <property type="entry name" value="ACETATE KINASE"/>
    <property type="match status" value="1"/>
</dbReference>
<feature type="binding site" evidence="7">
    <location>
        <position position="14"/>
    </location>
    <ligand>
        <name>ATP</name>
        <dbReference type="ChEBI" id="CHEBI:30616"/>
    </ligand>
</feature>
<dbReference type="PRINTS" id="PR00471">
    <property type="entry name" value="ACETATEKNASE"/>
</dbReference>
<dbReference type="AlphaFoldDB" id="A0A9D1MN96"/>
<feature type="binding site" evidence="7">
    <location>
        <position position="93"/>
    </location>
    <ligand>
        <name>substrate</name>
    </ligand>
</feature>
<dbReference type="InterPro" id="IPR043129">
    <property type="entry name" value="ATPase_NBD"/>
</dbReference>
<reference evidence="9" key="2">
    <citation type="journal article" date="2021" name="PeerJ">
        <title>Extensive microbial diversity within the chicken gut microbiome revealed by metagenomics and culture.</title>
        <authorList>
            <person name="Gilroy R."/>
            <person name="Ravi A."/>
            <person name="Getino M."/>
            <person name="Pursley I."/>
            <person name="Horton D.L."/>
            <person name="Alikhan N.F."/>
            <person name="Baker D."/>
            <person name="Gharbi K."/>
            <person name="Hall N."/>
            <person name="Watson M."/>
            <person name="Adriaenssens E.M."/>
            <person name="Foster-Nyarko E."/>
            <person name="Jarju S."/>
            <person name="Secka A."/>
            <person name="Antonio M."/>
            <person name="Oren A."/>
            <person name="Chaudhuri R.R."/>
            <person name="La Ragione R."/>
            <person name="Hildebrand F."/>
            <person name="Pallen M.J."/>
        </authorList>
    </citation>
    <scope>NUCLEOTIDE SEQUENCE</scope>
    <source>
        <strain evidence="9">9366</strain>
    </source>
</reference>
<feature type="binding site" evidence="7">
    <location>
        <position position="7"/>
    </location>
    <ligand>
        <name>Mg(2+)</name>
        <dbReference type="ChEBI" id="CHEBI:18420"/>
    </ligand>
</feature>
<comment type="function">
    <text evidence="7">Catalyzes the formation of acetyl phosphate from acetate and ATP. Can also catalyze the reverse reaction.</text>
</comment>